<dbReference type="GO" id="GO:0005739">
    <property type="term" value="C:mitochondrion"/>
    <property type="evidence" value="ECO:0007669"/>
    <property type="project" value="TreeGrafter"/>
</dbReference>
<dbReference type="Gene3D" id="3.30.930.10">
    <property type="entry name" value="Bira Bifunctional Protein, Domain 2"/>
    <property type="match status" value="1"/>
</dbReference>
<name>A0A830CTG9_9LAMI</name>
<feature type="domain" description="Aminoacyl-tRNA synthetase class II (D/K/N)" evidence="6">
    <location>
        <begin position="15"/>
        <end position="59"/>
    </location>
</feature>
<keyword evidence="2" id="KW-0547">Nucleotide-binding</keyword>
<reference evidence="7" key="1">
    <citation type="submission" date="2020-07" db="EMBL/GenBank/DDBJ databases">
        <title>Ethylene signaling mediates host invasion by parasitic plants.</title>
        <authorList>
            <person name="Yoshida S."/>
        </authorList>
    </citation>
    <scope>NUCLEOTIDE SEQUENCE</scope>
    <source>
        <strain evidence="7">Okayama</strain>
    </source>
</reference>
<evidence type="ECO:0000256" key="4">
    <source>
        <dbReference type="ARBA" id="ARBA00022917"/>
    </source>
</evidence>
<dbReference type="GO" id="GO:0006421">
    <property type="term" value="P:asparaginyl-tRNA aminoacylation"/>
    <property type="evidence" value="ECO:0007669"/>
    <property type="project" value="TreeGrafter"/>
</dbReference>
<accession>A0A830CTG9</accession>
<dbReference type="EMBL" id="BMAC01000806">
    <property type="protein sequence ID" value="GFQ03161.1"/>
    <property type="molecule type" value="Genomic_DNA"/>
</dbReference>
<dbReference type="OrthoDB" id="1931232at2759"/>
<dbReference type="AlphaFoldDB" id="A0A830CTG9"/>
<evidence type="ECO:0000256" key="3">
    <source>
        <dbReference type="ARBA" id="ARBA00022840"/>
    </source>
</evidence>
<sequence>MLNLFGILEAGLPVEAYSWYLDLRAYGTVKHCGFGLGFERMIQFATGMDNIRDVIPFPGDSDEEGRVLTMPCDPESSNSSFNRPRLDEINGTKNWLLNPIRECNLQPFALVSLWVASKIHDTHLLSVNNLKLLGDKFIKEQPYTKGDLFEAFVSSCKEEVILDSVRLILKHIFEEAD</sequence>
<dbReference type="InterPro" id="IPR004364">
    <property type="entry name" value="Aa-tRNA-synt_II"/>
</dbReference>
<protein>
    <submittedName>
        <fullName evidence="7">Asparagine--tRNA ligase cytoplasmic 3</fullName>
    </submittedName>
</protein>
<dbReference type="InterPro" id="IPR045864">
    <property type="entry name" value="aa-tRNA-synth_II/BPL/LPL"/>
</dbReference>
<dbReference type="SUPFAM" id="SSF55681">
    <property type="entry name" value="Class II aaRS and biotin synthetases"/>
    <property type="match status" value="1"/>
</dbReference>
<evidence type="ECO:0000259" key="6">
    <source>
        <dbReference type="Pfam" id="PF00152"/>
    </source>
</evidence>
<keyword evidence="3" id="KW-0067">ATP-binding</keyword>
<dbReference type="Pfam" id="PF00152">
    <property type="entry name" value="tRNA-synt_2"/>
    <property type="match status" value="1"/>
</dbReference>
<keyword evidence="8" id="KW-1185">Reference proteome</keyword>
<proteinExistence type="predicted"/>
<keyword evidence="4" id="KW-0648">Protein biosynthesis</keyword>
<dbReference type="PANTHER" id="PTHR22594:SF54">
    <property type="entry name" value="ASPARAGINE--TRNA LIGASE, CYTOPLASMIC 1-RELATED"/>
    <property type="match status" value="1"/>
</dbReference>
<evidence type="ECO:0000256" key="1">
    <source>
        <dbReference type="ARBA" id="ARBA00022598"/>
    </source>
</evidence>
<dbReference type="GO" id="GO:0005524">
    <property type="term" value="F:ATP binding"/>
    <property type="evidence" value="ECO:0007669"/>
    <property type="project" value="UniProtKB-KW"/>
</dbReference>
<evidence type="ECO:0000256" key="5">
    <source>
        <dbReference type="ARBA" id="ARBA00023146"/>
    </source>
</evidence>
<organism evidence="7 8">
    <name type="scientific">Phtheirospermum japonicum</name>
    <dbReference type="NCBI Taxonomy" id="374723"/>
    <lineage>
        <taxon>Eukaryota</taxon>
        <taxon>Viridiplantae</taxon>
        <taxon>Streptophyta</taxon>
        <taxon>Embryophyta</taxon>
        <taxon>Tracheophyta</taxon>
        <taxon>Spermatophyta</taxon>
        <taxon>Magnoliopsida</taxon>
        <taxon>eudicotyledons</taxon>
        <taxon>Gunneridae</taxon>
        <taxon>Pentapetalae</taxon>
        <taxon>asterids</taxon>
        <taxon>lamiids</taxon>
        <taxon>Lamiales</taxon>
        <taxon>Orobanchaceae</taxon>
        <taxon>Orobanchaceae incertae sedis</taxon>
        <taxon>Phtheirospermum</taxon>
    </lineage>
</organism>
<evidence type="ECO:0000256" key="2">
    <source>
        <dbReference type="ARBA" id="ARBA00022741"/>
    </source>
</evidence>
<keyword evidence="5" id="KW-0030">Aminoacyl-tRNA synthetase</keyword>
<gene>
    <name evidence="7" type="ORF">PHJA_002459900</name>
</gene>
<keyword evidence="1 7" id="KW-0436">Ligase</keyword>
<dbReference type="GO" id="GO:0004816">
    <property type="term" value="F:asparagine-tRNA ligase activity"/>
    <property type="evidence" value="ECO:0007669"/>
    <property type="project" value="TreeGrafter"/>
</dbReference>
<comment type="caution">
    <text evidence="7">The sequence shown here is derived from an EMBL/GenBank/DDBJ whole genome shotgun (WGS) entry which is preliminary data.</text>
</comment>
<evidence type="ECO:0000313" key="8">
    <source>
        <dbReference type="Proteomes" id="UP000653305"/>
    </source>
</evidence>
<dbReference type="PANTHER" id="PTHR22594">
    <property type="entry name" value="ASPARTYL/LYSYL-TRNA SYNTHETASE"/>
    <property type="match status" value="1"/>
</dbReference>
<evidence type="ECO:0000313" key="7">
    <source>
        <dbReference type="EMBL" id="GFQ03161.1"/>
    </source>
</evidence>
<dbReference type="Proteomes" id="UP000653305">
    <property type="component" value="Unassembled WGS sequence"/>
</dbReference>